<feature type="active site" description="Proton donor" evidence="5">
    <location>
        <position position="134"/>
    </location>
</feature>
<dbReference type="Pfam" id="PF01451">
    <property type="entry name" value="LMWPc"/>
    <property type="match status" value="1"/>
</dbReference>
<dbReference type="CDD" id="cd16343">
    <property type="entry name" value="LMWPTP"/>
    <property type="match status" value="1"/>
</dbReference>
<evidence type="ECO:0000313" key="7">
    <source>
        <dbReference type="EMBL" id="KEZ76912.1"/>
    </source>
</evidence>
<dbReference type="InterPro" id="IPR017867">
    <property type="entry name" value="Tyr_phospatase_low_mol_wt"/>
</dbReference>
<dbReference type="SMART" id="SM00226">
    <property type="entry name" value="LMWPc"/>
    <property type="match status" value="1"/>
</dbReference>
<feature type="active site" description="Nucleophile" evidence="5">
    <location>
        <position position="15"/>
    </location>
</feature>
<dbReference type="EMBL" id="APNK01000020">
    <property type="protein sequence ID" value="KEZ76912.1"/>
    <property type="molecule type" value="Genomic_DNA"/>
</dbReference>
<dbReference type="SUPFAM" id="SSF52788">
    <property type="entry name" value="Phosphotyrosine protein phosphatases I"/>
    <property type="match status" value="1"/>
</dbReference>
<feature type="active site" evidence="5">
    <location>
        <position position="21"/>
    </location>
</feature>
<dbReference type="OrthoDB" id="9784339at2"/>
<protein>
    <recommendedName>
        <fullName evidence="2">protein-tyrosine-phosphatase</fullName>
        <ecNumber evidence="2">3.1.3.48</ecNumber>
    </recommendedName>
</protein>
<evidence type="ECO:0000256" key="2">
    <source>
        <dbReference type="ARBA" id="ARBA00013064"/>
    </source>
</evidence>
<dbReference type="InterPro" id="IPR050438">
    <property type="entry name" value="LMW_PTPase"/>
</dbReference>
<dbReference type="InterPro" id="IPR036196">
    <property type="entry name" value="Ptyr_pPase_sf"/>
</dbReference>
<dbReference type="Proteomes" id="UP000028302">
    <property type="component" value="Unassembled WGS sequence"/>
</dbReference>
<name>A0A084IJM8_SALHC</name>
<comment type="caution">
    <text evidence="7">The sequence shown here is derived from an EMBL/GenBank/DDBJ whole genome shotgun (WGS) entry which is preliminary data.</text>
</comment>
<dbReference type="InterPro" id="IPR023485">
    <property type="entry name" value="Ptyr_pPase"/>
</dbReference>
<evidence type="ECO:0000256" key="4">
    <source>
        <dbReference type="ARBA" id="ARBA00022912"/>
    </source>
</evidence>
<dbReference type="STRING" id="1304275.C41B8_12594"/>
<dbReference type="PRINTS" id="PR00719">
    <property type="entry name" value="LMWPTPASE"/>
</dbReference>
<keyword evidence="8" id="KW-1185">Reference proteome</keyword>
<dbReference type="PATRIC" id="fig|1304275.5.peg.2568"/>
<evidence type="ECO:0000259" key="6">
    <source>
        <dbReference type="SMART" id="SM00226"/>
    </source>
</evidence>
<dbReference type="PANTHER" id="PTHR11717:SF7">
    <property type="entry name" value="LOW MOLECULAR WEIGHT PHOSPHOTYROSINE PROTEIN PHOSPHATASE"/>
    <property type="match status" value="1"/>
</dbReference>
<dbReference type="RefSeq" id="WP_037338756.1">
    <property type="nucleotide sequence ID" value="NZ_APNK01000020.1"/>
</dbReference>
<dbReference type="PANTHER" id="PTHR11717">
    <property type="entry name" value="LOW MOLECULAR WEIGHT PROTEIN TYROSINE PHOSPHATASE"/>
    <property type="match status" value="1"/>
</dbReference>
<gene>
    <name evidence="7" type="ORF">C41B8_12594</name>
</gene>
<dbReference type="GO" id="GO:0004725">
    <property type="term" value="F:protein tyrosine phosphatase activity"/>
    <property type="evidence" value="ECO:0007669"/>
    <property type="project" value="UniProtKB-EC"/>
</dbReference>
<keyword evidence="4" id="KW-0904">Protein phosphatase</keyword>
<proteinExistence type="inferred from homology"/>
<evidence type="ECO:0000256" key="3">
    <source>
        <dbReference type="ARBA" id="ARBA00022801"/>
    </source>
</evidence>
<reference evidence="7 8" key="1">
    <citation type="submission" date="2013-03" db="EMBL/GenBank/DDBJ databases">
        <title>Salinisphaera hydrothermalis C41B8 Genome Sequencing.</title>
        <authorList>
            <person name="Li C."/>
            <person name="Lai Q."/>
            <person name="Shao Z."/>
        </authorList>
    </citation>
    <scope>NUCLEOTIDE SEQUENCE [LARGE SCALE GENOMIC DNA]</scope>
    <source>
        <strain evidence="7 8">C41B8</strain>
    </source>
</reference>
<evidence type="ECO:0000313" key="8">
    <source>
        <dbReference type="Proteomes" id="UP000028302"/>
    </source>
</evidence>
<dbReference type="Gene3D" id="3.40.50.2300">
    <property type="match status" value="1"/>
</dbReference>
<feature type="domain" description="Phosphotyrosine protein phosphatase I" evidence="6">
    <location>
        <begin position="9"/>
        <end position="160"/>
    </location>
</feature>
<organism evidence="7 8">
    <name type="scientific">Salinisphaera hydrothermalis (strain C41B8)</name>
    <dbReference type="NCBI Taxonomy" id="1304275"/>
    <lineage>
        <taxon>Bacteria</taxon>
        <taxon>Pseudomonadati</taxon>
        <taxon>Pseudomonadota</taxon>
        <taxon>Gammaproteobacteria</taxon>
        <taxon>Salinisphaerales</taxon>
        <taxon>Salinisphaeraceae</taxon>
        <taxon>Salinisphaera</taxon>
    </lineage>
</organism>
<comment type="similarity">
    <text evidence="1">Belongs to the low molecular weight phosphotyrosine protein phosphatase family.</text>
</comment>
<dbReference type="FunFam" id="3.40.50.2300:FF:000113">
    <property type="entry name" value="Low molecular weight protein-tyrosine-phosphatase"/>
    <property type="match status" value="1"/>
</dbReference>
<sequence>MTTSANAPIQVLFVCLGNICRSPTAEGIMRQRLKQAGIARQVVVDSAGTGPWHVGDPPDRRALAAAAGRGYDLSALRGRQVSAADLARFDYVIAMDDGNLGDLRALAEGDREQLNKICLLGDFSPAHRGQPVGDPYYGGADGFDRVLDMIETCIDGLVADISARLDRA</sequence>
<evidence type="ECO:0000256" key="5">
    <source>
        <dbReference type="PIRSR" id="PIRSR617867-1"/>
    </source>
</evidence>
<accession>A0A084IJM8</accession>
<dbReference type="AlphaFoldDB" id="A0A084IJM8"/>
<dbReference type="eggNOG" id="COG0394">
    <property type="taxonomic scope" value="Bacteria"/>
</dbReference>
<keyword evidence="3" id="KW-0378">Hydrolase</keyword>
<evidence type="ECO:0000256" key="1">
    <source>
        <dbReference type="ARBA" id="ARBA00011063"/>
    </source>
</evidence>
<dbReference type="EC" id="3.1.3.48" evidence="2"/>